<feature type="transmembrane region" description="Helical" evidence="1">
    <location>
        <begin position="68"/>
        <end position="101"/>
    </location>
</feature>
<sequence>MDGLWAWLLLGGVLAFATKLAGYLVPARWLERPAVAAAAGRLTIGLLAALTVMNTFAHGQQLAFDARVGALLVAALALWARLPFLAVVVLGAAAAAVLRWAGWG</sequence>
<keyword evidence="1" id="KW-0812">Transmembrane</keyword>
<reference evidence="3 5" key="2">
    <citation type="submission" date="2020-08" db="EMBL/GenBank/DDBJ databases">
        <title>Stenotrophomonas sp. W1S232.</title>
        <authorList>
            <person name="Deng Y."/>
        </authorList>
    </citation>
    <scope>NUCLEOTIDE SEQUENCE [LARGE SCALE GENOMIC DNA]</scope>
    <source>
        <strain evidence="3 5">W1S232</strain>
    </source>
</reference>
<dbReference type="EMBL" id="LDJH01000006">
    <property type="protein sequence ID" value="KRG59553.1"/>
    <property type="molecule type" value="Genomic_DNA"/>
</dbReference>
<feature type="transmembrane region" description="Helical" evidence="1">
    <location>
        <begin position="33"/>
        <end position="56"/>
    </location>
</feature>
<dbReference type="Pfam" id="PF05437">
    <property type="entry name" value="AzlD"/>
    <property type="match status" value="1"/>
</dbReference>
<keyword evidence="1" id="KW-1133">Transmembrane helix</keyword>
<evidence type="ECO:0000313" key="3">
    <source>
        <dbReference type="EMBL" id="MBB1116963.1"/>
    </source>
</evidence>
<proteinExistence type="predicted"/>
<dbReference type="Proteomes" id="UP000051254">
    <property type="component" value="Unassembled WGS sequence"/>
</dbReference>
<evidence type="ECO:0000313" key="2">
    <source>
        <dbReference type="EMBL" id="KRG59553.1"/>
    </source>
</evidence>
<organism evidence="2 4">
    <name type="scientific">Stenotrophomonas koreensis</name>
    <dbReference type="NCBI Taxonomy" id="266128"/>
    <lineage>
        <taxon>Bacteria</taxon>
        <taxon>Pseudomonadati</taxon>
        <taxon>Pseudomonadota</taxon>
        <taxon>Gammaproteobacteria</taxon>
        <taxon>Lysobacterales</taxon>
        <taxon>Lysobacteraceae</taxon>
        <taxon>Stenotrophomonas</taxon>
    </lineage>
</organism>
<reference evidence="2 4" key="1">
    <citation type="submission" date="2015-05" db="EMBL/GenBank/DDBJ databases">
        <title>Genome sequencing and analysis of members of genus Stenotrophomonas.</title>
        <authorList>
            <person name="Patil P.P."/>
            <person name="Midha S."/>
            <person name="Patil P.B."/>
        </authorList>
    </citation>
    <scope>NUCLEOTIDE SEQUENCE [LARGE SCALE GENOMIC DNA]</scope>
    <source>
        <strain evidence="2 4">DSM 17805</strain>
    </source>
</reference>
<dbReference type="InterPro" id="IPR008407">
    <property type="entry name" value="Brnchd-chn_aa_trnsp_AzlD"/>
</dbReference>
<keyword evidence="1" id="KW-0472">Membrane</keyword>
<name>A0A0R0C1S8_9GAMM</name>
<evidence type="ECO:0000256" key="1">
    <source>
        <dbReference type="SAM" id="Phobius"/>
    </source>
</evidence>
<dbReference type="RefSeq" id="WP_057663546.1">
    <property type="nucleotide sequence ID" value="NZ_JACIUV010000003.1"/>
</dbReference>
<accession>A0A7W3UZY7</accession>
<dbReference type="EMBL" id="JACIUV010000003">
    <property type="protein sequence ID" value="MBB1116963.1"/>
    <property type="molecule type" value="Genomic_DNA"/>
</dbReference>
<evidence type="ECO:0000313" key="5">
    <source>
        <dbReference type="Proteomes" id="UP000550609"/>
    </source>
</evidence>
<dbReference type="PATRIC" id="fig|266128.3.peg.2273"/>
<gene>
    <name evidence="2" type="ORF">ABB25_03055</name>
    <name evidence="3" type="ORF">H4O09_07870</name>
</gene>
<dbReference type="Proteomes" id="UP000550609">
    <property type="component" value="Unassembled WGS sequence"/>
</dbReference>
<evidence type="ECO:0000313" key="4">
    <source>
        <dbReference type="Proteomes" id="UP000051254"/>
    </source>
</evidence>
<dbReference type="OrthoDB" id="8797098at2"/>
<dbReference type="STRING" id="266128.ABB25_03055"/>
<keyword evidence="4" id="KW-1185">Reference proteome</keyword>
<accession>A0A0R0C1S8</accession>
<protein>
    <submittedName>
        <fullName evidence="3">AzlD domain-containing protein</fullName>
    </submittedName>
    <submittedName>
        <fullName evidence="2">Branched-chain amino acid transporter AzlD</fullName>
    </submittedName>
</protein>
<dbReference type="AlphaFoldDB" id="A0A0R0C1S8"/>
<comment type="caution">
    <text evidence="2">The sequence shown here is derived from an EMBL/GenBank/DDBJ whole genome shotgun (WGS) entry which is preliminary data.</text>
</comment>